<dbReference type="PANTHER" id="PTHR35176">
    <property type="entry name" value="HEME OXYGENASE HI_0854-RELATED"/>
    <property type="match status" value="1"/>
</dbReference>
<dbReference type="InterPro" id="IPR052019">
    <property type="entry name" value="F420H2_bilvrd_red/Heme_oxyg"/>
</dbReference>
<evidence type="ECO:0000259" key="2">
    <source>
        <dbReference type="Pfam" id="PF01243"/>
    </source>
</evidence>
<protein>
    <submittedName>
        <fullName evidence="3">Nitroimidazol reductase NimA-like FMN-containing flavoprotein (Pyridoxamine 5'-phosphate oxidase superfamily)</fullName>
    </submittedName>
</protein>
<comment type="caution">
    <text evidence="3">The sequence shown here is derived from an EMBL/GenBank/DDBJ whole genome shotgun (WGS) entry which is preliminary data.</text>
</comment>
<evidence type="ECO:0000313" key="3">
    <source>
        <dbReference type="EMBL" id="RZS31170.1"/>
    </source>
</evidence>
<dbReference type="PANTHER" id="PTHR35176:SF6">
    <property type="entry name" value="HEME OXYGENASE HI_0854-RELATED"/>
    <property type="match status" value="1"/>
</dbReference>
<gene>
    <name evidence="3" type="ORF">EV193_11549</name>
</gene>
<organism evidence="3 4">
    <name type="scientific">Herbihabitans rhizosphaerae</name>
    <dbReference type="NCBI Taxonomy" id="1872711"/>
    <lineage>
        <taxon>Bacteria</taxon>
        <taxon>Bacillati</taxon>
        <taxon>Actinomycetota</taxon>
        <taxon>Actinomycetes</taxon>
        <taxon>Pseudonocardiales</taxon>
        <taxon>Pseudonocardiaceae</taxon>
        <taxon>Herbihabitans</taxon>
    </lineage>
</organism>
<evidence type="ECO:0000313" key="4">
    <source>
        <dbReference type="Proteomes" id="UP000294257"/>
    </source>
</evidence>
<dbReference type="EMBL" id="SGWQ01000015">
    <property type="protein sequence ID" value="RZS31170.1"/>
    <property type="molecule type" value="Genomic_DNA"/>
</dbReference>
<dbReference type="Proteomes" id="UP000294257">
    <property type="component" value="Unassembled WGS sequence"/>
</dbReference>
<name>A0A4Q7KEA7_9PSEU</name>
<dbReference type="AlphaFoldDB" id="A0A4Q7KEA7"/>
<dbReference type="Pfam" id="PF01243">
    <property type="entry name" value="PNPOx_N"/>
    <property type="match status" value="1"/>
</dbReference>
<sequence>MRIVEPPLQQIEQDIVDLLAYKEVGALATLSDVDGWPSASDMHIAADGLIVYLHTFTSARKYEQMLRDPRVSYVVSHLPDAGYVERDGVQSVQVKGHASLVDDPEEVELAVRVSREQFPWLADSRLYDHVDTPKRAFFRVRPIEALWSDHRVHVMWRKPLTFTPDGRHLTDE</sequence>
<reference evidence="3 4" key="1">
    <citation type="submission" date="2019-02" db="EMBL/GenBank/DDBJ databases">
        <title>Genomic Encyclopedia of Type Strains, Phase IV (KMG-IV): sequencing the most valuable type-strain genomes for metagenomic binning, comparative biology and taxonomic classification.</title>
        <authorList>
            <person name="Goeker M."/>
        </authorList>
    </citation>
    <scope>NUCLEOTIDE SEQUENCE [LARGE SCALE GENOMIC DNA]</scope>
    <source>
        <strain evidence="3 4">DSM 101727</strain>
    </source>
</reference>
<proteinExistence type="predicted"/>
<dbReference type="RefSeq" id="WP_130348313.1">
    <property type="nucleotide sequence ID" value="NZ_SGWQ01000015.1"/>
</dbReference>
<evidence type="ECO:0000256" key="1">
    <source>
        <dbReference type="ARBA" id="ARBA00023002"/>
    </source>
</evidence>
<dbReference type="InterPro" id="IPR011576">
    <property type="entry name" value="Pyridox_Oxase_N"/>
</dbReference>
<keyword evidence="1" id="KW-0560">Oxidoreductase</keyword>
<dbReference type="OrthoDB" id="162914at2"/>
<accession>A0A4Q7KEA7</accession>
<dbReference type="GO" id="GO:0005829">
    <property type="term" value="C:cytosol"/>
    <property type="evidence" value="ECO:0007669"/>
    <property type="project" value="TreeGrafter"/>
</dbReference>
<keyword evidence="4" id="KW-1185">Reference proteome</keyword>
<dbReference type="InterPro" id="IPR012349">
    <property type="entry name" value="Split_barrel_FMN-bd"/>
</dbReference>
<dbReference type="Gene3D" id="2.30.110.10">
    <property type="entry name" value="Electron Transport, Fmn-binding Protein, Chain A"/>
    <property type="match status" value="1"/>
</dbReference>
<dbReference type="GO" id="GO:0016627">
    <property type="term" value="F:oxidoreductase activity, acting on the CH-CH group of donors"/>
    <property type="evidence" value="ECO:0007669"/>
    <property type="project" value="TreeGrafter"/>
</dbReference>
<dbReference type="SUPFAM" id="SSF50475">
    <property type="entry name" value="FMN-binding split barrel"/>
    <property type="match status" value="1"/>
</dbReference>
<feature type="domain" description="Pyridoxamine 5'-phosphate oxidase N-terminal" evidence="2">
    <location>
        <begin position="12"/>
        <end position="144"/>
    </location>
</feature>
<dbReference type="GO" id="GO:0070967">
    <property type="term" value="F:coenzyme F420 binding"/>
    <property type="evidence" value="ECO:0007669"/>
    <property type="project" value="TreeGrafter"/>
</dbReference>